<evidence type="ECO:0000313" key="2">
    <source>
        <dbReference type="EMBL" id="MFB3168629.1"/>
    </source>
</evidence>
<feature type="transmembrane region" description="Helical" evidence="1">
    <location>
        <begin position="147"/>
        <end position="167"/>
    </location>
</feature>
<accession>A0ABV4YUU6</accession>
<dbReference type="EMBL" id="JAROBZ020000001">
    <property type="protein sequence ID" value="MFB3168629.1"/>
    <property type="molecule type" value="Genomic_DNA"/>
</dbReference>
<organism evidence="2 3">
    <name type="scientific">Neobacillus driksii</name>
    <dbReference type="NCBI Taxonomy" id="3035913"/>
    <lineage>
        <taxon>Bacteria</taxon>
        <taxon>Bacillati</taxon>
        <taxon>Bacillota</taxon>
        <taxon>Bacilli</taxon>
        <taxon>Bacillales</taxon>
        <taxon>Bacillaceae</taxon>
        <taxon>Neobacillus</taxon>
    </lineage>
</organism>
<dbReference type="Pfam" id="PF04854">
    <property type="entry name" value="DUF624"/>
    <property type="match status" value="1"/>
</dbReference>
<dbReference type="RefSeq" id="WP_306072831.1">
    <property type="nucleotide sequence ID" value="NZ_JAROBZ020000001.1"/>
</dbReference>
<feature type="transmembrane region" description="Helical" evidence="1">
    <location>
        <begin position="20"/>
        <end position="51"/>
    </location>
</feature>
<feature type="transmembrane region" description="Helical" evidence="1">
    <location>
        <begin position="173"/>
        <end position="191"/>
    </location>
</feature>
<sequence length="212" mass="24329">MDTSGFLGSLNKLLVWISRLAFLNLLWISFSLLGLVIFGFFPATVAMFAVARKWMLGNDEMSIFKTFWTAYKREFLKSNILGVIIVAIGLILYIDFQFVQHAANSFASFLYVPFFIITLIFISMLFYIIPIFVHYDMKLSQVIKNSFFVMIMNPLSTFYMLIGSFGILFVLSYAPPICLLYSGNLLALFIMKPATNAFDKINQKSQLLFQEQ</sequence>
<protein>
    <submittedName>
        <fullName evidence="2">YesL family protein</fullName>
    </submittedName>
</protein>
<keyword evidence="1" id="KW-0472">Membrane</keyword>
<gene>
    <name evidence="2" type="ORF">P5G62_016045</name>
</gene>
<proteinExistence type="predicted"/>
<evidence type="ECO:0000313" key="3">
    <source>
        <dbReference type="Proteomes" id="UP001241748"/>
    </source>
</evidence>
<reference evidence="2 3" key="1">
    <citation type="submission" date="2024-05" db="EMBL/GenBank/DDBJ databases">
        <authorList>
            <person name="Venkateswaran K."/>
        </authorList>
    </citation>
    <scope>NUCLEOTIDE SEQUENCE [LARGE SCALE GENOMIC DNA]</scope>
    <source>
        <strain evidence="2 3">179-C4-2-HS</strain>
    </source>
</reference>
<dbReference type="InterPro" id="IPR006938">
    <property type="entry name" value="DUF624"/>
</dbReference>
<comment type="caution">
    <text evidence="2">The sequence shown here is derived from an EMBL/GenBank/DDBJ whole genome shotgun (WGS) entry which is preliminary data.</text>
</comment>
<dbReference type="Proteomes" id="UP001241748">
    <property type="component" value="Unassembled WGS sequence"/>
</dbReference>
<keyword evidence="1" id="KW-1133">Transmembrane helix</keyword>
<name>A0ABV4YUU6_9BACI</name>
<evidence type="ECO:0000256" key="1">
    <source>
        <dbReference type="SAM" id="Phobius"/>
    </source>
</evidence>
<feature type="transmembrane region" description="Helical" evidence="1">
    <location>
        <begin position="111"/>
        <end position="135"/>
    </location>
</feature>
<keyword evidence="3" id="KW-1185">Reference proteome</keyword>
<keyword evidence="1" id="KW-0812">Transmembrane</keyword>
<feature type="transmembrane region" description="Helical" evidence="1">
    <location>
        <begin position="80"/>
        <end position="99"/>
    </location>
</feature>